<dbReference type="STRING" id="1802440.A2569_01380"/>
<accession>A0A1G2QIA6</accession>
<reference evidence="2 3" key="1">
    <citation type="journal article" date="2016" name="Nat. Commun.">
        <title>Thousands of microbial genomes shed light on interconnected biogeochemical processes in an aquifer system.</title>
        <authorList>
            <person name="Anantharaman K."/>
            <person name="Brown C.T."/>
            <person name="Hug L.A."/>
            <person name="Sharon I."/>
            <person name="Castelle C.J."/>
            <person name="Probst A.J."/>
            <person name="Thomas B.C."/>
            <person name="Singh A."/>
            <person name="Wilkins M.J."/>
            <person name="Karaoz U."/>
            <person name="Brodie E.L."/>
            <person name="Williams K.H."/>
            <person name="Hubbard S.S."/>
            <person name="Banfield J.F."/>
        </authorList>
    </citation>
    <scope>NUCLEOTIDE SEQUENCE [LARGE SCALE GENOMIC DNA]</scope>
</reference>
<keyword evidence="1" id="KW-0472">Membrane</keyword>
<dbReference type="AlphaFoldDB" id="A0A1G2QIA6"/>
<sequence>MKNLSFFQVGVIGVFIFLILIAALIFSGILPGFRPDSSSGGTVSMWGSIPSAVFKAALQNEKALSNANLVVNYTEIAPASFEARLVDALARGEGPDLIVMPHTLIYRHADKVQVLPNESLSARDYADTFVEEGDLFRIAAGSIALPLYVDPLVMYVNRDSYSAAGYPRTPELWEQFFSAGSGSSVLSTLTAIDARGTIEKSAIALGDFSTVSHAKDIMSLLLLQSGNAIVAQRATADGEYVSILGESGKPAGATALSVNFFTQFADRGKTTYTWSGALPKSKDAFSSGVLASYLGFASELPELKQKNPHLNFDMTLVPQRAVGPTLTFGNLYGVAVLARSRSQHAAFNAAGIITGKNFSGALAKTLSVASARRDALDTRSTDPLRSVIDRSALIARGWLDPNPAATETIFGTMVQSTIVGRAETTSAVSRAHQELTILLNRR</sequence>
<comment type="caution">
    <text evidence="2">The sequence shown here is derived from an EMBL/GenBank/DDBJ whole genome shotgun (WGS) entry which is preliminary data.</text>
</comment>
<keyword evidence="1" id="KW-1133">Transmembrane helix</keyword>
<dbReference type="Proteomes" id="UP000177090">
    <property type="component" value="Unassembled WGS sequence"/>
</dbReference>
<dbReference type="InterPro" id="IPR050490">
    <property type="entry name" value="Bact_solute-bd_prot1"/>
</dbReference>
<feature type="transmembrane region" description="Helical" evidence="1">
    <location>
        <begin position="6"/>
        <end position="30"/>
    </location>
</feature>
<evidence type="ECO:0000256" key="1">
    <source>
        <dbReference type="SAM" id="Phobius"/>
    </source>
</evidence>
<dbReference type="EMBL" id="MHTL01000017">
    <property type="protein sequence ID" value="OHA60197.1"/>
    <property type="molecule type" value="Genomic_DNA"/>
</dbReference>
<protein>
    <recommendedName>
        <fullName evidence="4">ABC transporter substrate-binding protein</fullName>
    </recommendedName>
</protein>
<evidence type="ECO:0008006" key="4">
    <source>
        <dbReference type="Google" id="ProtNLM"/>
    </source>
</evidence>
<dbReference type="PANTHER" id="PTHR43649:SF12">
    <property type="entry name" value="DIACETYLCHITOBIOSE BINDING PROTEIN DASA"/>
    <property type="match status" value="1"/>
</dbReference>
<gene>
    <name evidence="2" type="ORF">A2569_01380</name>
</gene>
<dbReference type="PANTHER" id="PTHR43649">
    <property type="entry name" value="ARABINOSE-BINDING PROTEIN-RELATED"/>
    <property type="match status" value="1"/>
</dbReference>
<proteinExistence type="predicted"/>
<organism evidence="2 3">
    <name type="scientific">Candidatus Vogelbacteria bacterium RIFOXYD1_FULL_51_18</name>
    <dbReference type="NCBI Taxonomy" id="1802440"/>
    <lineage>
        <taxon>Bacteria</taxon>
        <taxon>Candidatus Vogeliibacteriota</taxon>
    </lineage>
</organism>
<keyword evidence="1" id="KW-0812">Transmembrane</keyword>
<evidence type="ECO:0000313" key="2">
    <source>
        <dbReference type="EMBL" id="OHA60197.1"/>
    </source>
</evidence>
<dbReference type="Gene3D" id="3.40.190.10">
    <property type="entry name" value="Periplasmic binding protein-like II"/>
    <property type="match status" value="1"/>
</dbReference>
<evidence type="ECO:0000313" key="3">
    <source>
        <dbReference type="Proteomes" id="UP000177090"/>
    </source>
</evidence>
<name>A0A1G2QIA6_9BACT</name>
<dbReference type="SUPFAM" id="SSF53850">
    <property type="entry name" value="Periplasmic binding protein-like II"/>
    <property type="match status" value="1"/>
</dbReference>